<accession>A0A8C5LIB8</accession>
<evidence type="ECO:0000259" key="1">
    <source>
        <dbReference type="Pfam" id="PF13842"/>
    </source>
</evidence>
<dbReference type="Proteomes" id="UP000694569">
    <property type="component" value="Unplaced"/>
</dbReference>
<evidence type="ECO:0000313" key="3">
    <source>
        <dbReference type="Ensembl" id="ENSLLEP00000000513.1"/>
    </source>
</evidence>
<dbReference type="Pfam" id="PF13842">
    <property type="entry name" value="zf-Tnp_2"/>
    <property type="match status" value="1"/>
</dbReference>
<reference evidence="3" key="2">
    <citation type="submission" date="2025-09" db="UniProtKB">
        <authorList>
            <consortium name="Ensembl"/>
        </authorList>
    </citation>
    <scope>IDENTIFICATION</scope>
</reference>
<dbReference type="InterPro" id="IPR029526">
    <property type="entry name" value="PGBD"/>
</dbReference>
<dbReference type="GeneTree" id="ENSGT00940000164464"/>
<evidence type="ECO:0000259" key="2">
    <source>
        <dbReference type="Pfam" id="PF13843"/>
    </source>
</evidence>
<dbReference type="AlphaFoldDB" id="A0A8C5LIB8"/>
<keyword evidence="4" id="KW-1185">Reference proteome</keyword>
<dbReference type="PANTHER" id="PTHR46599:SF3">
    <property type="entry name" value="PIGGYBAC TRANSPOSABLE ELEMENT-DERIVED PROTEIN 4"/>
    <property type="match status" value="1"/>
</dbReference>
<sequence length="376" mass="43587">MSRRRYENILHFMHFSDNSLCPPREHPQFDRLYKIRPLITHFAARFAEAYTPGRNICVDESLMKYKGRLGFKQYIPSKRFRYGVKVYKLCDSKSRYTQAFRVYEGKDSSLDPPGCPKHMGTSGKIVWDLLFPLMNKGYHLYVDNFYTSVPLFKLLYCFDTAACGTVCKNRVGFPAQIVHTRLKRGETSALHQEELLAVKYRDKKDVYLLSTIHTERSVEVSVRGRTERIRKPVCIKAYNRHMGGVDLAGQLLQPYQIMRKSRAWYKKVAIYLMQLLLCKKANPSDAVLFTVSAPGHFGFLYQDAPAPRAVMGDRVGATHFIFKIPLLRANKPQKRCRVCYKRGQRRDTIFYCPECPGQPGLCLGDCFKMYHTVRDL</sequence>
<protein>
    <recommendedName>
        <fullName evidence="5">PiggyBac transposable element-derived protein domain-containing protein</fullName>
    </recommendedName>
</protein>
<organism evidence="3 4">
    <name type="scientific">Leptobrachium leishanense</name>
    <name type="common">Leishan spiny toad</name>
    <dbReference type="NCBI Taxonomy" id="445787"/>
    <lineage>
        <taxon>Eukaryota</taxon>
        <taxon>Metazoa</taxon>
        <taxon>Chordata</taxon>
        <taxon>Craniata</taxon>
        <taxon>Vertebrata</taxon>
        <taxon>Euteleostomi</taxon>
        <taxon>Amphibia</taxon>
        <taxon>Batrachia</taxon>
        <taxon>Anura</taxon>
        <taxon>Pelobatoidea</taxon>
        <taxon>Megophryidae</taxon>
        <taxon>Leptobrachium</taxon>
    </lineage>
</organism>
<feature type="domain" description="PiggyBac transposable element-derived protein" evidence="2">
    <location>
        <begin position="1"/>
        <end position="277"/>
    </location>
</feature>
<feature type="domain" description="PiggyBac transposable element-derived protein 4 C-terminal zinc-finger" evidence="1">
    <location>
        <begin position="330"/>
        <end position="371"/>
    </location>
</feature>
<dbReference type="OrthoDB" id="8401936at2759"/>
<evidence type="ECO:0000313" key="4">
    <source>
        <dbReference type="Proteomes" id="UP000694569"/>
    </source>
</evidence>
<dbReference type="PANTHER" id="PTHR46599">
    <property type="entry name" value="PIGGYBAC TRANSPOSABLE ELEMENT-DERIVED PROTEIN 4"/>
    <property type="match status" value="1"/>
</dbReference>
<evidence type="ECO:0008006" key="5">
    <source>
        <dbReference type="Google" id="ProtNLM"/>
    </source>
</evidence>
<name>A0A8C5LIB8_9ANUR</name>
<proteinExistence type="predicted"/>
<dbReference type="Ensembl" id="ENSLLET00000000538.1">
    <property type="protein sequence ID" value="ENSLLEP00000000513.1"/>
    <property type="gene ID" value="ENSLLEG00000000349.1"/>
</dbReference>
<dbReference type="Pfam" id="PF13843">
    <property type="entry name" value="DDE_Tnp_1_7"/>
    <property type="match status" value="1"/>
</dbReference>
<reference evidence="3" key="1">
    <citation type="submission" date="2025-08" db="UniProtKB">
        <authorList>
            <consortium name="Ensembl"/>
        </authorList>
    </citation>
    <scope>IDENTIFICATION</scope>
</reference>
<dbReference type="InterPro" id="IPR032718">
    <property type="entry name" value="PGBD4_Znf_C"/>
</dbReference>